<protein>
    <submittedName>
        <fullName evidence="2">Uncharacterized protein</fullName>
    </submittedName>
</protein>
<feature type="compositionally biased region" description="Pro residues" evidence="1">
    <location>
        <begin position="148"/>
        <end position="157"/>
    </location>
</feature>
<organism evidence="2 3">
    <name type="scientific">Rhodococcus koreensis</name>
    <dbReference type="NCBI Taxonomy" id="99653"/>
    <lineage>
        <taxon>Bacteria</taxon>
        <taxon>Bacillati</taxon>
        <taxon>Actinomycetota</taxon>
        <taxon>Actinomycetes</taxon>
        <taxon>Mycobacteriales</taxon>
        <taxon>Nocardiaceae</taxon>
        <taxon>Rhodococcus</taxon>
    </lineage>
</organism>
<dbReference type="Proteomes" id="UP000183561">
    <property type="component" value="Unassembled WGS sequence"/>
</dbReference>
<name>A0A1H4LFR4_9NOCA</name>
<keyword evidence="3" id="KW-1185">Reference proteome</keyword>
<reference evidence="3" key="1">
    <citation type="submission" date="2016-10" db="EMBL/GenBank/DDBJ databases">
        <authorList>
            <person name="Varghese N."/>
            <person name="Submissions S."/>
        </authorList>
    </citation>
    <scope>NUCLEOTIDE SEQUENCE [LARGE SCALE GENOMIC DNA]</scope>
    <source>
        <strain evidence="3">DSM 44498</strain>
    </source>
</reference>
<evidence type="ECO:0000313" key="2">
    <source>
        <dbReference type="EMBL" id="SEB69561.1"/>
    </source>
</evidence>
<dbReference type="AlphaFoldDB" id="A0A1H4LFR4"/>
<dbReference type="EMBL" id="FNSV01000005">
    <property type="protein sequence ID" value="SEB69561.1"/>
    <property type="molecule type" value="Genomic_DNA"/>
</dbReference>
<evidence type="ECO:0000313" key="3">
    <source>
        <dbReference type="Proteomes" id="UP000183561"/>
    </source>
</evidence>
<feature type="region of interest" description="Disordered" evidence="1">
    <location>
        <begin position="44"/>
        <end position="260"/>
    </location>
</feature>
<accession>A0A1H4LFR4</accession>
<gene>
    <name evidence="2" type="ORF">SAMN04490239_1264</name>
</gene>
<proteinExistence type="predicted"/>
<feature type="compositionally biased region" description="Acidic residues" evidence="1">
    <location>
        <begin position="50"/>
        <end position="61"/>
    </location>
</feature>
<evidence type="ECO:0000256" key="1">
    <source>
        <dbReference type="SAM" id="MobiDB-lite"/>
    </source>
</evidence>
<feature type="compositionally biased region" description="Basic residues" evidence="1">
    <location>
        <begin position="158"/>
        <end position="173"/>
    </location>
</feature>
<sequence>MRSKEHCGTVWSRQIQIFRRRSPSRPHSAHPLCSVITSSRWSAGFGGEWADPEVEDVDGDGQSDLVPAGGQGEGPGARAAGDPVAGCGTGPAVRGTRYTTPVRTGRRPRADRPSSPAPADTTSARTGREGRSAGGSRGGRVRRGCRWPPGPGTVPPRPGRRSLRSAAAHRHTTGGRWGDPGPSVPRHIPWSHRVRRPGHLHPDPHAPPVLAARPVWKTIARAGVVPEGQRSTKSADPAWWRRPSSRHNLPPPTDGEAENP</sequence>
<feature type="compositionally biased region" description="Basic residues" evidence="1">
    <location>
        <begin position="189"/>
        <end position="199"/>
    </location>
</feature>